<reference evidence="1 3" key="2">
    <citation type="journal article" date="2019" name="Plant Biotechnol. J.">
        <title>The red bayberry genome and genetic basis of sex determination.</title>
        <authorList>
            <person name="Jia H.M."/>
            <person name="Jia H.J."/>
            <person name="Cai Q.L."/>
            <person name="Wang Y."/>
            <person name="Zhao H.B."/>
            <person name="Yang W.F."/>
            <person name="Wang G.Y."/>
            <person name="Li Y.H."/>
            <person name="Zhan D.L."/>
            <person name="Shen Y.T."/>
            <person name="Niu Q.F."/>
            <person name="Chang L."/>
            <person name="Qiu J."/>
            <person name="Zhao L."/>
            <person name="Xie H.B."/>
            <person name="Fu W.Y."/>
            <person name="Jin J."/>
            <person name="Li X.W."/>
            <person name="Jiao Y."/>
            <person name="Zhou C.C."/>
            <person name="Tu T."/>
            <person name="Chai C.Y."/>
            <person name="Gao J.L."/>
            <person name="Fan L.J."/>
            <person name="van de Weg E."/>
            <person name="Wang J.Y."/>
            <person name="Gao Z.S."/>
        </authorList>
    </citation>
    <scope>NUCLEOTIDE SEQUENCE [LARGE SCALE GENOMIC DNA]</scope>
    <source>
        <tissue evidence="1">Leaves</tissue>
    </source>
</reference>
<comment type="caution">
    <text evidence="1">The sequence shown here is derived from an EMBL/GenBank/DDBJ whole genome shotgun (WGS) entry which is preliminary data.</text>
</comment>
<reference evidence="1" key="1">
    <citation type="submission" date="2018-07" db="EMBL/GenBank/DDBJ databases">
        <authorList>
            <person name="Gao Z.-S."/>
            <person name="Jia H.-M."/>
            <person name="Jia H.-J."/>
            <person name="Cai Q.-L."/>
            <person name="Wang Y."/>
            <person name="Zhao H.-B."/>
        </authorList>
    </citation>
    <scope>NUCLEOTIDE SEQUENCE</scope>
    <source>
        <tissue evidence="1">Leaves</tissue>
    </source>
</reference>
<evidence type="ECO:0000313" key="2">
    <source>
        <dbReference type="EMBL" id="KAB1212017.1"/>
    </source>
</evidence>
<dbReference type="EMBL" id="RXIC02000023">
    <property type="protein sequence ID" value="KAB1212017.1"/>
    <property type="molecule type" value="Genomic_DNA"/>
</dbReference>
<protein>
    <submittedName>
        <fullName evidence="1">Uncharacterized protein</fullName>
    </submittedName>
</protein>
<keyword evidence="3" id="KW-1185">Reference proteome</keyword>
<accession>A0A6A1VJK7</accession>
<dbReference type="EMBL" id="RXIC02000023">
    <property type="protein sequence ID" value="KAB1212016.1"/>
    <property type="molecule type" value="Genomic_DNA"/>
</dbReference>
<proteinExistence type="predicted"/>
<dbReference type="AlphaFoldDB" id="A0A6A1VJK7"/>
<evidence type="ECO:0000313" key="3">
    <source>
        <dbReference type="Proteomes" id="UP000516437"/>
    </source>
</evidence>
<evidence type="ECO:0000313" key="1">
    <source>
        <dbReference type="EMBL" id="KAB1212016.1"/>
    </source>
</evidence>
<name>A0A6A1VJK7_9ROSI</name>
<gene>
    <name evidence="2" type="ORF">CJ030_MR5G025395</name>
    <name evidence="1" type="ORF">CJ030_MR5G025396</name>
</gene>
<dbReference type="Proteomes" id="UP000516437">
    <property type="component" value="Chromosome 5"/>
</dbReference>
<reference evidence="1" key="3">
    <citation type="submission" date="2019-09" db="EMBL/GenBank/DDBJ databases">
        <authorList>
            <person name="Gao Z."/>
        </authorList>
    </citation>
    <scope>NUCLEOTIDE SEQUENCE</scope>
    <source>
        <tissue evidence="1">Leaves</tissue>
    </source>
</reference>
<sequence length="97" mass="10450">MGRAKLNDHRRQHMLKHAELTVSILALLMEIAHVVFPATMSPGEIPATMNPGESPDAGCTLQVSVVSSSTSISVEVGQCPPRIFQMKHAELTVSILC</sequence>
<organism evidence="1 3">
    <name type="scientific">Morella rubra</name>
    <name type="common">Chinese bayberry</name>
    <dbReference type="NCBI Taxonomy" id="262757"/>
    <lineage>
        <taxon>Eukaryota</taxon>
        <taxon>Viridiplantae</taxon>
        <taxon>Streptophyta</taxon>
        <taxon>Embryophyta</taxon>
        <taxon>Tracheophyta</taxon>
        <taxon>Spermatophyta</taxon>
        <taxon>Magnoliopsida</taxon>
        <taxon>eudicotyledons</taxon>
        <taxon>Gunneridae</taxon>
        <taxon>Pentapetalae</taxon>
        <taxon>rosids</taxon>
        <taxon>fabids</taxon>
        <taxon>Fagales</taxon>
        <taxon>Myricaceae</taxon>
        <taxon>Morella</taxon>
    </lineage>
</organism>